<dbReference type="Proteomes" id="UP001164746">
    <property type="component" value="Chromosome 17"/>
</dbReference>
<keyword evidence="3" id="KW-1185">Reference proteome</keyword>
<gene>
    <name evidence="2" type="ORF">MAR_034391</name>
</gene>
<reference evidence="2" key="1">
    <citation type="submission" date="2022-11" db="EMBL/GenBank/DDBJ databases">
        <title>Centuries of genome instability and evolution in soft-shell clam transmissible cancer (bioRxiv).</title>
        <authorList>
            <person name="Hart S.F.M."/>
            <person name="Yonemitsu M.A."/>
            <person name="Giersch R.M."/>
            <person name="Beal B.F."/>
            <person name="Arriagada G."/>
            <person name="Davis B.W."/>
            <person name="Ostrander E.A."/>
            <person name="Goff S.P."/>
            <person name="Metzger M.J."/>
        </authorList>
    </citation>
    <scope>NUCLEOTIDE SEQUENCE</scope>
    <source>
        <strain evidence="2">MELC-2E11</strain>
        <tissue evidence="2">Siphon/mantle</tissue>
    </source>
</reference>
<evidence type="ECO:0000313" key="3">
    <source>
        <dbReference type="Proteomes" id="UP001164746"/>
    </source>
</evidence>
<evidence type="ECO:0000256" key="1">
    <source>
        <dbReference type="SAM" id="SignalP"/>
    </source>
</evidence>
<dbReference type="EMBL" id="CP111028">
    <property type="protein sequence ID" value="WAR31849.1"/>
    <property type="molecule type" value="Genomic_DNA"/>
</dbReference>
<accession>A0ABY7GE94</accession>
<keyword evidence="1" id="KW-0732">Signal</keyword>
<feature type="chain" id="PRO_5047391124" evidence="1">
    <location>
        <begin position="23"/>
        <end position="117"/>
    </location>
</feature>
<feature type="signal peptide" evidence="1">
    <location>
        <begin position="1"/>
        <end position="22"/>
    </location>
</feature>
<organism evidence="2 3">
    <name type="scientific">Mya arenaria</name>
    <name type="common">Soft-shell clam</name>
    <dbReference type="NCBI Taxonomy" id="6604"/>
    <lineage>
        <taxon>Eukaryota</taxon>
        <taxon>Metazoa</taxon>
        <taxon>Spiralia</taxon>
        <taxon>Lophotrochozoa</taxon>
        <taxon>Mollusca</taxon>
        <taxon>Bivalvia</taxon>
        <taxon>Autobranchia</taxon>
        <taxon>Heteroconchia</taxon>
        <taxon>Euheterodonta</taxon>
        <taxon>Imparidentia</taxon>
        <taxon>Neoheterodontei</taxon>
        <taxon>Myida</taxon>
        <taxon>Myoidea</taxon>
        <taxon>Myidae</taxon>
        <taxon>Mya</taxon>
    </lineage>
</organism>
<protein>
    <submittedName>
        <fullName evidence="2">Uncharacterized protein</fullName>
    </submittedName>
</protein>
<proteinExistence type="predicted"/>
<name>A0ABY7GE94_MYAAR</name>
<evidence type="ECO:0000313" key="2">
    <source>
        <dbReference type="EMBL" id="WAR31849.1"/>
    </source>
</evidence>
<sequence length="117" mass="13252">MAQVFQPLFFLILIASKQIARGLNMKTRVRVLRARDVSAISSNMSAVSRIQCEAVCVKSGINGCCRICGYNTATKTCFLSFDHEDDLIVHSDDTRMVLIADRTSIKYNYRDKRRVKS</sequence>